<keyword evidence="2" id="KW-0548">Nucleotidyltransferase</keyword>
<dbReference type="SUPFAM" id="SSF53448">
    <property type="entry name" value="Nucleotide-diphospho-sugar transferases"/>
    <property type="match status" value="1"/>
</dbReference>
<sequence>MAADEILILAGGFGTRLRSEVPDLPKPLAPVAGRPFLAYLLDRYAAAGMRRVILATGYLGDVVEQTIGARWAGMDVVYSREESPLGTGGAIAAAARLALGDGLHVCNGDTYLEYAPAALEAAAEGLPMSIALACVDDVSRYGTVDVEQGRVLRFHEKRPGGAGLINAGSYFLSASALANLPGEAAFSFEKQVLEQAVANGMVGALVDTAAFIDIGVPEDFRRAQELFGTMRHV</sequence>
<dbReference type="GO" id="GO:0016779">
    <property type="term" value="F:nucleotidyltransferase activity"/>
    <property type="evidence" value="ECO:0007669"/>
    <property type="project" value="UniProtKB-KW"/>
</dbReference>
<comment type="caution">
    <text evidence="2">The sequence shown here is derived from an EMBL/GenBank/DDBJ whole genome shotgun (WGS) entry which is preliminary data.</text>
</comment>
<feature type="domain" description="Nucleotidyl transferase" evidence="1">
    <location>
        <begin position="7"/>
        <end position="225"/>
    </location>
</feature>
<proteinExistence type="predicted"/>
<dbReference type="AlphaFoldDB" id="A0A7V8FEU4"/>
<dbReference type="EMBL" id="WNDS01000004">
    <property type="protein sequence ID" value="KAF1014105.1"/>
    <property type="molecule type" value="Genomic_DNA"/>
</dbReference>
<dbReference type="InterPro" id="IPR029044">
    <property type="entry name" value="Nucleotide-diphossugar_trans"/>
</dbReference>
<evidence type="ECO:0000313" key="3">
    <source>
        <dbReference type="Proteomes" id="UP000487117"/>
    </source>
</evidence>
<gene>
    <name evidence="2" type="primary">hddC</name>
    <name evidence="2" type="ORF">GAK31_03129</name>
</gene>
<name>A0A7V8FEU4_STEMA</name>
<keyword evidence="2" id="KW-0808">Transferase</keyword>
<dbReference type="Pfam" id="PF00483">
    <property type="entry name" value="NTP_transferase"/>
    <property type="match status" value="1"/>
</dbReference>
<dbReference type="Proteomes" id="UP000487117">
    <property type="component" value="Unassembled WGS sequence"/>
</dbReference>
<dbReference type="PANTHER" id="PTHR22572">
    <property type="entry name" value="SUGAR-1-PHOSPHATE GUANYL TRANSFERASE"/>
    <property type="match status" value="1"/>
</dbReference>
<organism evidence="2 3">
    <name type="scientific">Stenotrophomonas maltophilia</name>
    <name type="common">Pseudomonas maltophilia</name>
    <name type="synonym">Xanthomonas maltophilia</name>
    <dbReference type="NCBI Taxonomy" id="40324"/>
    <lineage>
        <taxon>Bacteria</taxon>
        <taxon>Pseudomonadati</taxon>
        <taxon>Pseudomonadota</taxon>
        <taxon>Gammaproteobacteria</taxon>
        <taxon>Lysobacterales</taxon>
        <taxon>Lysobacteraceae</taxon>
        <taxon>Stenotrophomonas</taxon>
        <taxon>Stenotrophomonas maltophilia group</taxon>
    </lineage>
</organism>
<reference evidence="3" key="1">
    <citation type="journal article" date="2020" name="MBio">
        <title>Horizontal gene transfer to a defensive symbiont with a reduced genome amongst a multipartite beetle microbiome.</title>
        <authorList>
            <person name="Waterworth S.C."/>
            <person name="Florez L.V."/>
            <person name="Rees E.R."/>
            <person name="Hertweck C."/>
            <person name="Kaltenpoth M."/>
            <person name="Kwan J.C."/>
        </authorList>
    </citation>
    <scope>NUCLEOTIDE SEQUENCE [LARGE SCALE GENOMIC DNA]</scope>
</reference>
<evidence type="ECO:0000313" key="2">
    <source>
        <dbReference type="EMBL" id="KAF1014105.1"/>
    </source>
</evidence>
<accession>A0A7V8FEU4</accession>
<dbReference type="InterPro" id="IPR005835">
    <property type="entry name" value="NTP_transferase_dom"/>
</dbReference>
<evidence type="ECO:0000259" key="1">
    <source>
        <dbReference type="Pfam" id="PF00483"/>
    </source>
</evidence>
<dbReference type="InterPro" id="IPR050486">
    <property type="entry name" value="Mannose-1P_guanyltransferase"/>
</dbReference>
<dbReference type="Gene3D" id="3.90.550.10">
    <property type="entry name" value="Spore Coat Polysaccharide Biosynthesis Protein SpsA, Chain A"/>
    <property type="match status" value="1"/>
</dbReference>
<protein>
    <submittedName>
        <fullName evidence="2">D-glycero-alpha-D-manno-heptose 1-phosphate guanylyltransferase</fullName>
    </submittedName>
</protein>